<sequence>MTMKKTCILLVWLIAIVVFYETKTSNAEESITQLAHDDLYKKAMFLKEEGKSDEAINTFNKFMEVSKDELKRTDAMLEQCMIMKDMKAPAWKYKAKEAQQKVKILYRSHYLNPEYWLVYAKFAALINRERDVYGAFKKAFFYKPDYPEGYIVKGDLYGYLAKNTDPSESTVSTSIDSAYEPVSKENSARYNKGKEAKKSYEIALRNSTLGNDKKAYIHYKIGTLEMDILSNKEDAIRNWKKTAELSPDSIYGKKSVELLSGNP</sequence>
<evidence type="ECO:0000313" key="3">
    <source>
        <dbReference type="EMBL" id="SOH03291.1"/>
    </source>
</evidence>
<proteinExistence type="predicted"/>
<keyword evidence="4" id="KW-1185">Reference proteome</keyword>
<dbReference type="SUPFAM" id="SSF48452">
    <property type="entry name" value="TPR-like"/>
    <property type="match status" value="1"/>
</dbReference>
<dbReference type="Gene3D" id="1.25.40.10">
    <property type="entry name" value="Tetratricopeptide repeat domain"/>
    <property type="match status" value="1"/>
</dbReference>
<reference evidence="4" key="3">
    <citation type="submission" date="2017-10" db="EMBL/GenBank/DDBJ databases">
        <authorList>
            <person name="Frank J."/>
        </authorList>
    </citation>
    <scope>NUCLEOTIDE SEQUENCE [LARGE SCALE GENOMIC DNA]</scope>
</reference>
<dbReference type="EMBL" id="CP049055">
    <property type="protein sequence ID" value="QII11144.1"/>
    <property type="molecule type" value="Genomic_DNA"/>
</dbReference>
<evidence type="ECO:0000313" key="2">
    <source>
        <dbReference type="EMBL" id="QII11144.1"/>
    </source>
</evidence>
<dbReference type="Proteomes" id="UP000501926">
    <property type="component" value="Chromosome"/>
</dbReference>
<reference evidence="2 5" key="5">
    <citation type="submission" date="2020-02" db="EMBL/GenBank/DDBJ databases">
        <title>Newly sequenced genome of strain CSTR1 showed variability in Candidatus Kuenenia stuttgartiensis genomes.</title>
        <authorList>
            <person name="Ding C."/>
            <person name="Adrian L."/>
        </authorList>
    </citation>
    <scope>NUCLEOTIDE SEQUENCE [LARGE SCALE GENOMIC DNA]</scope>
    <source>
        <strain evidence="2 5">CSTR1</strain>
    </source>
</reference>
<organism evidence="1">
    <name type="scientific">Kuenenia stuttgartiensis</name>
    <dbReference type="NCBI Taxonomy" id="174633"/>
    <lineage>
        <taxon>Bacteria</taxon>
        <taxon>Pseudomonadati</taxon>
        <taxon>Planctomycetota</taxon>
        <taxon>Candidatus Brocadiia</taxon>
        <taxon>Candidatus Brocadiales</taxon>
        <taxon>Candidatus Brocadiaceae</taxon>
        <taxon>Candidatus Kuenenia</taxon>
    </lineage>
</organism>
<dbReference type="AlphaFoldDB" id="Q1Q269"/>
<gene>
    <name evidence="2" type="ORF">KsCSTR_17640</name>
    <name evidence="3" type="ORF">KSMBR1_0780</name>
    <name evidence="1" type="ORF">kuste3352</name>
</gene>
<name>Q1Q269_KUEST</name>
<evidence type="ECO:0000313" key="5">
    <source>
        <dbReference type="Proteomes" id="UP000501926"/>
    </source>
</evidence>
<reference evidence="1" key="1">
    <citation type="journal article" date="2006" name="Nature">
        <title>Deciphering the evolution and metabolism of an anammox bacterium from a community genome.</title>
        <authorList>
            <person name="Strous M."/>
            <person name="Pelletier E."/>
            <person name="Mangenot S."/>
            <person name="Rattei T."/>
            <person name="Lehner A."/>
            <person name="Taylor M.W."/>
            <person name="Horn M."/>
            <person name="Daims H."/>
            <person name="Bartol-Mavel D."/>
            <person name="Wincker P."/>
            <person name="Barbe V."/>
            <person name="Fonknechten N."/>
            <person name="Vallenet D."/>
            <person name="Segurens B."/>
            <person name="Schenowitz-Truong C."/>
            <person name="Medigue C."/>
            <person name="Collingro A."/>
            <person name="Snel B."/>
            <person name="Dutilh B.E."/>
            <person name="OpDenCamp H.J.M."/>
            <person name="vanDerDrift C."/>
            <person name="Cirpus I."/>
            <person name="vanDePas-Schoonen K.T."/>
            <person name="Harhangi H.R."/>
            <person name="vanNiftrik L."/>
            <person name="Schmid M."/>
            <person name="Keltjens J."/>
            <person name="vanDeVossenberg J."/>
            <person name="Kartal B."/>
            <person name="Meier H."/>
            <person name="Frishman D."/>
            <person name="Huynen M.A."/>
            <person name="Mewes H."/>
            <person name="Weissenbach J."/>
            <person name="Jetten M.S.M."/>
            <person name="Wagner M."/>
            <person name="LePaslier D."/>
        </authorList>
    </citation>
    <scope>NUCLEOTIDE SEQUENCE</scope>
</reference>
<dbReference type="InterPro" id="IPR011990">
    <property type="entry name" value="TPR-like_helical_dom_sf"/>
</dbReference>
<accession>Q1Q269</accession>
<dbReference type="EMBL" id="CT573071">
    <property type="protein sequence ID" value="CAJ74113.1"/>
    <property type="molecule type" value="Genomic_DNA"/>
</dbReference>
<dbReference type="EMBL" id="LT934425">
    <property type="protein sequence ID" value="SOH03291.1"/>
    <property type="molecule type" value="Genomic_DNA"/>
</dbReference>
<evidence type="ECO:0000313" key="1">
    <source>
        <dbReference type="EMBL" id="CAJ74113.1"/>
    </source>
</evidence>
<dbReference type="Proteomes" id="UP000221734">
    <property type="component" value="Chromosome Kuenenia_stuttgartiensis_MBR1"/>
</dbReference>
<protein>
    <recommendedName>
        <fullName evidence="6">Tetratricopeptide repeat protein</fullName>
    </recommendedName>
</protein>
<reference evidence="1" key="2">
    <citation type="submission" date="2006-01" db="EMBL/GenBank/DDBJ databases">
        <authorList>
            <person name="Genoscope"/>
        </authorList>
    </citation>
    <scope>NUCLEOTIDE SEQUENCE</scope>
</reference>
<dbReference type="KEGG" id="kst:KSMBR1_0780"/>
<evidence type="ECO:0000313" key="4">
    <source>
        <dbReference type="Proteomes" id="UP000221734"/>
    </source>
</evidence>
<reference evidence="3" key="4">
    <citation type="submission" date="2017-10" db="EMBL/GenBank/DDBJ databases">
        <authorList>
            <person name="Banno H."/>
            <person name="Chua N.-H."/>
        </authorList>
    </citation>
    <scope>NUCLEOTIDE SEQUENCE [LARGE SCALE GENOMIC DNA]</scope>
    <source>
        <strain evidence="3">Kuenenia_mbr1_ru-nijmegen</strain>
    </source>
</reference>
<evidence type="ECO:0008006" key="6">
    <source>
        <dbReference type="Google" id="ProtNLM"/>
    </source>
</evidence>